<proteinExistence type="predicted"/>
<evidence type="ECO:0000313" key="3">
    <source>
        <dbReference type="Proteomes" id="UP000264217"/>
    </source>
</evidence>
<comment type="caution">
    <text evidence="2">The sequence shown here is derived from an EMBL/GenBank/DDBJ whole genome shotgun (WGS) entry which is preliminary data.</text>
</comment>
<evidence type="ECO:0000256" key="1">
    <source>
        <dbReference type="SAM" id="SignalP"/>
    </source>
</evidence>
<dbReference type="Proteomes" id="UP000264217">
    <property type="component" value="Unassembled WGS sequence"/>
</dbReference>
<dbReference type="EMBL" id="QWDC01000001">
    <property type="protein sequence ID" value="RFZ95081.1"/>
    <property type="molecule type" value="Genomic_DNA"/>
</dbReference>
<protein>
    <recommendedName>
        <fullName evidence="4">Virulence factor</fullName>
    </recommendedName>
</protein>
<organism evidence="2 3">
    <name type="scientific">Mucilaginibacter conchicola</name>
    <dbReference type="NCBI Taxonomy" id="2303333"/>
    <lineage>
        <taxon>Bacteria</taxon>
        <taxon>Pseudomonadati</taxon>
        <taxon>Bacteroidota</taxon>
        <taxon>Sphingobacteriia</taxon>
        <taxon>Sphingobacteriales</taxon>
        <taxon>Sphingobacteriaceae</taxon>
        <taxon>Mucilaginibacter</taxon>
    </lineage>
</organism>
<feature type="chain" id="PRO_5017084533" description="Virulence factor" evidence="1">
    <location>
        <begin position="23"/>
        <end position="95"/>
    </location>
</feature>
<gene>
    <name evidence="2" type="ORF">D0C36_06015</name>
</gene>
<evidence type="ECO:0008006" key="4">
    <source>
        <dbReference type="Google" id="ProtNLM"/>
    </source>
</evidence>
<keyword evidence="3" id="KW-1185">Reference proteome</keyword>
<keyword evidence="1" id="KW-0732">Signal</keyword>
<reference evidence="2 3" key="1">
    <citation type="submission" date="2018-08" db="EMBL/GenBank/DDBJ databases">
        <title>Mucilaginibacter sp. MYSH2.</title>
        <authorList>
            <person name="Seo T."/>
        </authorList>
    </citation>
    <scope>NUCLEOTIDE SEQUENCE [LARGE SCALE GENOMIC DNA]</scope>
    <source>
        <strain evidence="2 3">MYSH2</strain>
    </source>
</reference>
<dbReference type="OrthoDB" id="800111at2"/>
<accession>A0A372NYW0</accession>
<evidence type="ECO:0000313" key="2">
    <source>
        <dbReference type="EMBL" id="RFZ95081.1"/>
    </source>
</evidence>
<dbReference type="AlphaFoldDB" id="A0A372NYW0"/>
<feature type="signal peptide" evidence="1">
    <location>
        <begin position="1"/>
        <end position="22"/>
    </location>
</feature>
<sequence length="95" mass="11193">MKYLKIFAVAVVAMFGVNTAKAQVSISAQIGTPAPVVYEEPVYVAPRPVYHRPPRRVVVVERRHYRPRYHRPVLVSRRSYYHRPAHRPVLMRRHH</sequence>
<name>A0A372NYW0_9SPHI</name>
<dbReference type="RefSeq" id="WP_117390638.1">
    <property type="nucleotide sequence ID" value="NZ_QWDC01000001.1"/>
</dbReference>